<dbReference type="SUPFAM" id="SSF51905">
    <property type="entry name" value="FAD/NAD(P)-binding domain"/>
    <property type="match status" value="2"/>
</dbReference>
<dbReference type="PANTHER" id="PTHR43706:SF17">
    <property type="entry name" value="NADH DEHYDROGENASE (EUROFUNG)"/>
    <property type="match status" value="1"/>
</dbReference>
<feature type="domain" description="FAD/NAD(P)-binding" evidence="6">
    <location>
        <begin position="19"/>
        <end position="310"/>
    </location>
</feature>
<evidence type="ECO:0000313" key="8">
    <source>
        <dbReference type="Proteomes" id="UP001629113"/>
    </source>
</evidence>
<dbReference type="InterPro" id="IPR045024">
    <property type="entry name" value="NDH-2"/>
</dbReference>
<dbReference type="InterPro" id="IPR036188">
    <property type="entry name" value="FAD/NAD-bd_sf"/>
</dbReference>
<proteinExistence type="inferred from homology"/>
<evidence type="ECO:0000256" key="3">
    <source>
        <dbReference type="ARBA" id="ARBA00022827"/>
    </source>
</evidence>
<dbReference type="Gene3D" id="3.50.50.100">
    <property type="match status" value="1"/>
</dbReference>
<dbReference type="Proteomes" id="UP001629113">
    <property type="component" value="Unassembled WGS sequence"/>
</dbReference>
<keyword evidence="8" id="KW-1185">Reference proteome</keyword>
<keyword evidence="5" id="KW-0520">NAD</keyword>
<keyword evidence="4" id="KW-0560">Oxidoreductase</keyword>
<dbReference type="PRINTS" id="PR00368">
    <property type="entry name" value="FADPNR"/>
</dbReference>
<dbReference type="PANTHER" id="PTHR43706">
    <property type="entry name" value="NADH DEHYDROGENASE"/>
    <property type="match status" value="1"/>
</dbReference>
<evidence type="ECO:0000313" key="7">
    <source>
        <dbReference type="EMBL" id="KAL3419289.1"/>
    </source>
</evidence>
<reference evidence="7 8" key="1">
    <citation type="submission" date="2024-06" db="EMBL/GenBank/DDBJ databases">
        <title>Complete genome of Phlyctema vagabunda strain 19-DSS-EL-015.</title>
        <authorList>
            <person name="Fiorenzani C."/>
        </authorList>
    </citation>
    <scope>NUCLEOTIDE SEQUENCE [LARGE SCALE GENOMIC DNA]</scope>
    <source>
        <strain evidence="7 8">19-DSS-EL-015</strain>
    </source>
</reference>
<evidence type="ECO:0000256" key="4">
    <source>
        <dbReference type="ARBA" id="ARBA00023002"/>
    </source>
</evidence>
<dbReference type="EMBL" id="JBFCZG010000008">
    <property type="protein sequence ID" value="KAL3419289.1"/>
    <property type="molecule type" value="Genomic_DNA"/>
</dbReference>
<organism evidence="7 8">
    <name type="scientific">Phlyctema vagabunda</name>
    <dbReference type="NCBI Taxonomy" id="108571"/>
    <lineage>
        <taxon>Eukaryota</taxon>
        <taxon>Fungi</taxon>
        <taxon>Dikarya</taxon>
        <taxon>Ascomycota</taxon>
        <taxon>Pezizomycotina</taxon>
        <taxon>Leotiomycetes</taxon>
        <taxon>Helotiales</taxon>
        <taxon>Dermateaceae</taxon>
        <taxon>Phlyctema</taxon>
    </lineage>
</organism>
<name>A0ABR4P7J6_9HELO</name>
<keyword evidence="3" id="KW-0274">FAD</keyword>
<dbReference type="Pfam" id="PF07992">
    <property type="entry name" value="Pyr_redox_2"/>
    <property type="match status" value="1"/>
</dbReference>
<evidence type="ECO:0000256" key="2">
    <source>
        <dbReference type="ARBA" id="ARBA00022630"/>
    </source>
</evidence>
<evidence type="ECO:0000259" key="6">
    <source>
        <dbReference type="Pfam" id="PF07992"/>
    </source>
</evidence>
<comment type="caution">
    <text evidence="7">The sequence shown here is derived from an EMBL/GenBank/DDBJ whole genome shotgun (WGS) entry which is preliminary data.</text>
</comment>
<protein>
    <submittedName>
        <fullName evidence="7">Pyridine nucleotide-disulfide oxidoreductase</fullName>
    </submittedName>
</protein>
<sequence>MSSSTNSQTPSSSPRKPIVAIVGTGWAGWTIAQKLSASKHKVVVISPSRTLALTPLLASAACGLFDFRMAEEPVRRRNQEITKYQANVSSISLESRRITCTPAIGEEARDDFEVVYDQLILCPGSETNTFGTPGVLENTLQLKTVKDAQKLREDVLDSFELASLPHLSLQEKKDALHFAIVGGGPTGVELAAEISDLVTEHLATIYPHCAELFHISVYDIADKILSSFDEKLSEYAMDQFHRRGVDVCMNTEIEKITPHKIHTKDHPKGIPFGNCIWAVGNKGIPLLENLNEVKKPEKGLQRVLTDGHLRALKPSKAKPEDGKFGNDQGAWENVYVLGDAGDVEGSSLPMTAEVALQKAKWLVEFLNTGKPDVAEFKYEDKAVVAYIGNQDGVVTDSDSKDWTGASAWFAWRSGNLEWSRSWRRKTSIWVYWVLNYIDGRELARR</sequence>
<comment type="similarity">
    <text evidence="1">Belongs to the NADH dehydrogenase family.</text>
</comment>
<keyword evidence="2" id="KW-0285">Flavoprotein</keyword>
<evidence type="ECO:0000256" key="5">
    <source>
        <dbReference type="ARBA" id="ARBA00023027"/>
    </source>
</evidence>
<accession>A0ABR4P7J6</accession>
<dbReference type="InterPro" id="IPR023753">
    <property type="entry name" value="FAD/NAD-binding_dom"/>
</dbReference>
<gene>
    <name evidence="7" type="ORF">PVAG01_09511</name>
</gene>
<evidence type="ECO:0000256" key="1">
    <source>
        <dbReference type="ARBA" id="ARBA00005272"/>
    </source>
</evidence>